<dbReference type="InterPro" id="IPR000859">
    <property type="entry name" value="CUB_dom"/>
</dbReference>
<dbReference type="InterPro" id="IPR035914">
    <property type="entry name" value="Sperma_CUB_dom_sf"/>
</dbReference>
<evidence type="ECO:0000259" key="3">
    <source>
        <dbReference type="PROSITE" id="PS01180"/>
    </source>
</evidence>
<comment type="caution">
    <text evidence="2">Lacks conserved residue(s) required for the propagation of feature annotation.</text>
</comment>
<dbReference type="Pfam" id="PF00431">
    <property type="entry name" value="CUB"/>
    <property type="match status" value="1"/>
</dbReference>
<keyword evidence="5" id="KW-1185">Reference proteome</keyword>
<dbReference type="PROSITE" id="PS01180">
    <property type="entry name" value="CUB"/>
    <property type="match status" value="1"/>
</dbReference>
<reference evidence="4" key="1">
    <citation type="submission" date="2021-04" db="EMBL/GenBank/DDBJ databases">
        <authorList>
            <consortium name="Molecular Ecology Group"/>
        </authorList>
    </citation>
    <scope>NUCLEOTIDE SEQUENCE</scope>
</reference>
<dbReference type="OrthoDB" id="6160260at2759"/>
<comment type="caution">
    <text evidence="4">The sequence shown here is derived from an EMBL/GenBank/DDBJ whole genome shotgun (WGS) entry which is preliminary data.</text>
</comment>
<dbReference type="Gene3D" id="2.60.120.290">
    <property type="entry name" value="Spermadhesin, CUB domain"/>
    <property type="match status" value="1"/>
</dbReference>
<proteinExistence type="predicted"/>
<dbReference type="SMART" id="SM00042">
    <property type="entry name" value="CUB"/>
    <property type="match status" value="1"/>
</dbReference>
<evidence type="ECO:0000313" key="5">
    <source>
        <dbReference type="Proteomes" id="UP000678393"/>
    </source>
</evidence>
<accession>A0A8S4A4U8</accession>
<dbReference type="CDD" id="cd00041">
    <property type="entry name" value="CUB"/>
    <property type="match status" value="1"/>
</dbReference>
<dbReference type="Proteomes" id="UP000678393">
    <property type="component" value="Unassembled WGS sequence"/>
</dbReference>
<name>A0A8S4A4U8_9EUPU</name>
<dbReference type="InterPro" id="IPR052129">
    <property type="entry name" value="Spermadhesin-Link_domain"/>
</dbReference>
<dbReference type="EMBL" id="CAJHNH020008584">
    <property type="protein sequence ID" value="CAG5136893.1"/>
    <property type="molecule type" value="Genomic_DNA"/>
</dbReference>
<feature type="domain" description="CUB" evidence="3">
    <location>
        <begin position="4"/>
        <end position="79"/>
    </location>
</feature>
<organism evidence="4 5">
    <name type="scientific">Candidula unifasciata</name>
    <dbReference type="NCBI Taxonomy" id="100452"/>
    <lineage>
        <taxon>Eukaryota</taxon>
        <taxon>Metazoa</taxon>
        <taxon>Spiralia</taxon>
        <taxon>Lophotrochozoa</taxon>
        <taxon>Mollusca</taxon>
        <taxon>Gastropoda</taxon>
        <taxon>Heterobranchia</taxon>
        <taxon>Euthyneura</taxon>
        <taxon>Panpulmonata</taxon>
        <taxon>Eupulmonata</taxon>
        <taxon>Stylommatophora</taxon>
        <taxon>Helicina</taxon>
        <taxon>Helicoidea</taxon>
        <taxon>Geomitridae</taxon>
        <taxon>Candidula</taxon>
    </lineage>
</organism>
<keyword evidence="1" id="KW-1015">Disulfide bond</keyword>
<dbReference type="SUPFAM" id="SSF49854">
    <property type="entry name" value="Spermadhesin, CUB domain"/>
    <property type="match status" value="1"/>
</dbReference>
<evidence type="ECO:0000313" key="4">
    <source>
        <dbReference type="EMBL" id="CAG5136893.1"/>
    </source>
</evidence>
<dbReference type="AlphaFoldDB" id="A0A8S4A4U8"/>
<sequence>SGLCGGVLNSDSGVITSPGHPNEYPHGVNCTWYINVTPGLVIRLTFHMFSFENPTENTCVYDYVDIYDNSTMAEESRLG</sequence>
<dbReference type="PANTHER" id="PTHR46908">
    <property type="entry name" value="CUBILIN-LIKE PROTEIN"/>
    <property type="match status" value="1"/>
</dbReference>
<feature type="non-terminal residue" evidence="4">
    <location>
        <position position="1"/>
    </location>
</feature>
<evidence type="ECO:0000256" key="2">
    <source>
        <dbReference type="PROSITE-ProRule" id="PRU00059"/>
    </source>
</evidence>
<evidence type="ECO:0000256" key="1">
    <source>
        <dbReference type="ARBA" id="ARBA00023157"/>
    </source>
</evidence>
<dbReference type="PANTHER" id="PTHR46908:SF8">
    <property type="entry name" value="C-TYPE LECTIN DOMAIN-CONTAINING PROTEIN"/>
    <property type="match status" value="1"/>
</dbReference>
<gene>
    <name evidence="4" type="ORF">CUNI_LOCUS22451</name>
</gene>
<protein>
    <recommendedName>
        <fullName evidence="3">CUB domain-containing protein</fullName>
    </recommendedName>
</protein>
<feature type="non-terminal residue" evidence="4">
    <location>
        <position position="79"/>
    </location>
</feature>